<feature type="compositionally biased region" description="Pro residues" evidence="1">
    <location>
        <begin position="581"/>
        <end position="597"/>
    </location>
</feature>
<feature type="compositionally biased region" description="Low complexity" evidence="1">
    <location>
        <begin position="554"/>
        <end position="565"/>
    </location>
</feature>
<dbReference type="STRING" id="482827.SAMN04488243_11716"/>
<dbReference type="RefSeq" id="WP_093007288.1">
    <property type="nucleotide sequence ID" value="NZ_FNBC01000017.1"/>
</dbReference>
<evidence type="ECO:0000313" key="2">
    <source>
        <dbReference type="EMBL" id="SDE94459.1"/>
    </source>
</evidence>
<protein>
    <recommendedName>
        <fullName evidence="4">ATP-binding protein</fullName>
    </recommendedName>
</protein>
<dbReference type="InterPro" id="IPR027417">
    <property type="entry name" value="P-loop_NTPase"/>
</dbReference>
<keyword evidence="3" id="KW-1185">Reference proteome</keyword>
<name>A0A1G7H2U6_9DEIN</name>
<dbReference type="Proteomes" id="UP000199446">
    <property type="component" value="Unassembled WGS sequence"/>
</dbReference>
<evidence type="ECO:0000256" key="1">
    <source>
        <dbReference type="SAM" id="MobiDB-lite"/>
    </source>
</evidence>
<evidence type="ECO:0000313" key="3">
    <source>
        <dbReference type="Proteomes" id="UP000199446"/>
    </source>
</evidence>
<evidence type="ECO:0008006" key="4">
    <source>
        <dbReference type="Google" id="ProtNLM"/>
    </source>
</evidence>
<dbReference type="SUPFAM" id="SSF52540">
    <property type="entry name" value="P-loop containing nucleoside triphosphate hydrolases"/>
    <property type="match status" value="1"/>
</dbReference>
<sequence>MSEAIRAIVDALTPENWGRVRKALFEALVEEGLDSVEVEAVLKVAARKVGATLEAVRQAWRDYLGPAKKEEATAAKTAVDLGLGEVVALWHTPSKEAWATLPRDGHVEHHPVRGREFRAWLAGLHYAKEGKPLYAQAMQDALAVLEAKALYEGEEHEVHTRLAGWGGRVYLDLARPDWLVVEVGPEGWRVIPAHEAQVRFRRGRHQKPLPLPERGGSLAPLLDLLPLQERRDAALVLGWLVGALSPRGPYPILVLAGAKGAGKSTAARLLKALVDPQEAPLRAEPKDVEALMVAAKASWVLAYDNLSKVPTWLSDALCRLSTGGGLGKRELYTDSEEHVLEAQRPVILTGIGFGLLRDDLADRVMMVNLERLEDGARRPERELWAAFEQAHPKVLGALLDAVALALRRWEEVRAAMPSLPRLADWAIWAEAAAPALGLEAGEVVQAFYAVQAGLNQDLLDNDPVAQAILLLTADWPEGHRAVYTASELLAALEGAMGLKEARVKPEGWPRTPAGLGKHLPRVQTALRGVGVKVEGVRDARVKRLLWVLERSGEPSPATPATPANALQDATPERGRWEAHPPQTPAHPPQTPATPAHPPRVLNGTRTPFAGDAGDAGGVAPPLSKTARGEEEDEVEVEL</sequence>
<proteinExistence type="predicted"/>
<dbReference type="OrthoDB" id="266913at2"/>
<gene>
    <name evidence="2" type="ORF">SAMN04488243_11716</name>
</gene>
<dbReference type="AlphaFoldDB" id="A0A1G7H2U6"/>
<dbReference type="EMBL" id="FNBC01000017">
    <property type="protein sequence ID" value="SDE94459.1"/>
    <property type="molecule type" value="Genomic_DNA"/>
</dbReference>
<feature type="compositionally biased region" description="Acidic residues" evidence="1">
    <location>
        <begin position="629"/>
        <end position="638"/>
    </location>
</feature>
<organism evidence="2 3">
    <name type="scientific">Thermus arciformis</name>
    <dbReference type="NCBI Taxonomy" id="482827"/>
    <lineage>
        <taxon>Bacteria</taxon>
        <taxon>Thermotogati</taxon>
        <taxon>Deinococcota</taxon>
        <taxon>Deinococci</taxon>
        <taxon>Thermales</taxon>
        <taxon>Thermaceae</taxon>
        <taxon>Thermus</taxon>
    </lineage>
</organism>
<feature type="region of interest" description="Disordered" evidence="1">
    <location>
        <begin position="552"/>
        <end position="638"/>
    </location>
</feature>
<accession>A0A1G7H2U6</accession>
<reference evidence="3" key="1">
    <citation type="submission" date="2016-10" db="EMBL/GenBank/DDBJ databases">
        <authorList>
            <person name="Varghese N."/>
            <person name="Submissions S."/>
        </authorList>
    </citation>
    <scope>NUCLEOTIDE SEQUENCE [LARGE SCALE GENOMIC DNA]</scope>
    <source>
        <strain evidence="3">CGMCC 1.6992</strain>
    </source>
</reference>